<evidence type="ECO:0000256" key="5">
    <source>
        <dbReference type="ARBA" id="ARBA00022741"/>
    </source>
</evidence>
<protein>
    <recommendedName>
        <fullName evidence="3">NAD(P)H-hydrate epimerase</fullName>
        <ecNumber evidence="3">5.1.99.6</ecNumber>
    </recommendedName>
</protein>
<dbReference type="SUPFAM" id="SSF64153">
    <property type="entry name" value="YjeF N-terminal domain-like"/>
    <property type="match status" value="1"/>
</dbReference>
<evidence type="ECO:0000256" key="8">
    <source>
        <dbReference type="ARBA" id="ARBA00023027"/>
    </source>
</evidence>
<evidence type="ECO:0000256" key="4">
    <source>
        <dbReference type="ARBA" id="ARBA00022723"/>
    </source>
</evidence>
<evidence type="ECO:0000313" key="12">
    <source>
        <dbReference type="Proteomes" id="UP001148786"/>
    </source>
</evidence>
<name>A0A9W8MYR4_9AGAR</name>
<dbReference type="PANTHER" id="PTHR13232:SF10">
    <property type="entry name" value="NAD(P)H-HYDRATE EPIMERASE"/>
    <property type="match status" value="1"/>
</dbReference>
<reference evidence="11" key="1">
    <citation type="submission" date="2022-07" db="EMBL/GenBank/DDBJ databases">
        <title>Genome Sequence of Agrocybe chaxingu.</title>
        <authorList>
            <person name="Buettner E."/>
        </authorList>
    </citation>
    <scope>NUCLEOTIDE SEQUENCE</scope>
    <source>
        <strain evidence="11">MP-N11</strain>
    </source>
</reference>
<gene>
    <name evidence="11" type="ORF">NLJ89_g2776</name>
</gene>
<comment type="catalytic activity">
    <reaction evidence="2">
        <text>(6R)-NADPHX = (6S)-NADPHX</text>
        <dbReference type="Rhea" id="RHEA:32227"/>
        <dbReference type="ChEBI" id="CHEBI:64076"/>
        <dbReference type="ChEBI" id="CHEBI:64077"/>
        <dbReference type="EC" id="5.1.99.6"/>
    </reaction>
</comment>
<proteinExistence type="predicted"/>
<dbReference type="PROSITE" id="PS51385">
    <property type="entry name" value="YJEF_N"/>
    <property type="match status" value="1"/>
</dbReference>
<dbReference type="GO" id="GO:0052856">
    <property type="term" value="F:NAD(P)HX epimerase activity"/>
    <property type="evidence" value="ECO:0007669"/>
    <property type="project" value="UniProtKB-EC"/>
</dbReference>
<dbReference type="InterPro" id="IPR004443">
    <property type="entry name" value="YjeF_N_dom"/>
</dbReference>
<accession>A0A9W8MYR4</accession>
<keyword evidence="5" id="KW-0547">Nucleotide-binding</keyword>
<dbReference type="GO" id="GO:0000166">
    <property type="term" value="F:nucleotide binding"/>
    <property type="evidence" value="ECO:0007669"/>
    <property type="project" value="UniProtKB-KW"/>
</dbReference>
<dbReference type="InterPro" id="IPR036652">
    <property type="entry name" value="YjeF_N_dom_sf"/>
</dbReference>
<keyword evidence="6" id="KW-0521">NADP</keyword>
<dbReference type="GO" id="GO:0005739">
    <property type="term" value="C:mitochondrion"/>
    <property type="evidence" value="ECO:0007669"/>
    <property type="project" value="TreeGrafter"/>
</dbReference>
<evidence type="ECO:0000256" key="3">
    <source>
        <dbReference type="ARBA" id="ARBA00012228"/>
    </source>
</evidence>
<comment type="catalytic activity">
    <reaction evidence="1">
        <text>(6R)-NADHX = (6S)-NADHX</text>
        <dbReference type="Rhea" id="RHEA:32215"/>
        <dbReference type="ChEBI" id="CHEBI:64074"/>
        <dbReference type="ChEBI" id="CHEBI:64075"/>
        <dbReference type="EC" id="5.1.99.6"/>
    </reaction>
</comment>
<dbReference type="AlphaFoldDB" id="A0A9W8MYR4"/>
<keyword evidence="4" id="KW-0479">Metal-binding</keyword>
<organism evidence="11 12">
    <name type="scientific">Agrocybe chaxingu</name>
    <dbReference type="NCBI Taxonomy" id="84603"/>
    <lineage>
        <taxon>Eukaryota</taxon>
        <taxon>Fungi</taxon>
        <taxon>Dikarya</taxon>
        <taxon>Basidiomycota</taxon>
        <taxon>Agaricomycotina</taxon>
        <taxon>Agaricomycetes</taxon>
        <taxon>Agaricomycetidae</taxon>
        <taxon>Agaricales</taxon>
        <taxon>Agaricineae</taxon>
        <taxon>Strophariaceae</taxon>
        <taxon>Agrocybe</taxon>
    </lineage>
</organism>
<keyword evidence="8" id="KW-0520">NAD</keyword>
<dbReference type="Pfam" id="PF03853">
    <property type="entry name" value="YjeF_N"/>
    <property type="match status" value="1"/>
</dbReference>
<evidence type="ECO:0000256" key="9">
    <source>
        <dbReference type="ARBA" id="ARBA00023235"/>
    </source>
</evidence>
<evidence type="ECO:0000313" key="11">
    <source>
        <dbReference type="EMBL" id="KAJ3513743.1"/>
    </source>
</evidence>
<dbReference type="EMBL" id="JANKHO010000181">
    <property type="protein sequence ID" value="KAJ3513743.1"/>
    <property type="molecule type" value="Genomic_DNA"/>
</dbReference>
<dbReference type="OrthoDB" id="432970at2759"/>
<sequence length="560" mass="64797">MPRTSKNYSIFLPPSLSMTELVKTTLDHDSTDMLIDRWLEHRNNGHDPYYEWFRDTRERKHGHLAKQTVAWNKGGFVPENVFCRTVDTGRLIPLDRTWTTHVYHHHTMQDRKLPMMPVVFTMLPELMLLRGMHDTGCDEIYIVVTDLKRQEMDDVAEYFKLASRYCFGRPCKPSIEERIQREHMRLSHTLLRQRRTPCFPQIDLTLRAILYEKRPRFLVLFSHHTTSYSQIFFTDPSYIPDEDIFYDYPTGCPNPCCTDDCEIIRFPRRGIESAAILQIKTKDRRKRIRAKDMCNWIDCDVAFGETSRRRMSTSAIYAASADLSDTVPPNTRERTGRSIGDLWSLQAWPALKLLQPSTEKTCIRVSLSAVAQEIKVGMFGYQPTIYMPKPGSKDIYQRLQKQCENMKIPVLPPSNDVDDLRKALHDSDVILDAIFGFSFKPPIRSPFDVILPLLNQSRLPIVSVDIPSGWDVEKGNDLGVGLRPNVLVSLTAPKQGVKDYTGRHFLGGRFVPKCALCIQDFQVAHFVDRILEERFELHLPHYPDSAQIVELDSESSMHKY</sequence>
<dbReference type="InterPro" id="IPR032976">
    <property type="entry name" value="YJEFN_prot_NAXE-like"/>
</dbReference>
<comment type="caution">
    <text evidence="11">The sequence shown here is derived from an EMBL/GenBank/DDBJ whole genome shotgun (WGS) entry which is preliminary data.</text>
</comment>
<dbReference type="Gene3D" id="3.40.50.10260">
    <property type="entry name" value="YjeF N-terminal domain"/>
    <property type="match status" value="1"/>
</dbReference>
<dbReference type="GO" id="GO:0046872">
    <property type="term" value="F:metal ion binding"/>
    <property type="evidence" value="ECO:0007669"/>
    <property type="project" value="UniProtKB-KW"/>
</dbReference>
<dbReference type="EC" id="5.1.99.6" evidence="3"/>
<feature type="domain" description="YjeF N-terminal" evidence="10">
    <location>
        <begin position="379"/>
        <end position="522"/>
    </location>
</feature>
<keyword evidence="12" id="KW-1185">Reference proteome</keyword>
<keyword evidence="7" id="KW-0630">Potassium</keyword>
<keyword evidence="9" id="KW-0413">Isomerase</keyword>
<evidence type="ECO:0000256" key="7">
    <source>
        <dbReference type="ARBA" id="ARBA00022958"/>
    </source>
</evidence>
<evidence type="ECO:0000256" key="2">
    <source>
        <dbReference type="ARBA" id="ARBA00000909"/>
    </source>
</evidence>
<evidence type="ECO:0000259" key="10">
    <source>
        <dbReference type="PROSITE" id="PS51385"/>
    </source>
</evidence>
<evidence type="ECO:0000256" key="1">
    <source>
        <dbReference type="ARBA" id="ARBA00000013"/>
    </source>
</evidence>
<evidence type="ECO:0000256" key="6">
    <source>
        <dbReference type="ARBA" id="ARBA00022857"/>
    </source>
</evidence>
<dbReference type="Proteomes" id="UP001148786">
    <property type="component" value="Unassembled WGS sequence"/>
</dbReference>
<dbReference type="PANTHER" id="PTHR13232">
    <property type="entry name" value="NAD(P)H-HYDRATE EPIMERASE"/>
    <property type="match status" value="1"/>
</dbReference>